<keyword evidence="1" id="KW-0732">Signal</keyword>
<gene>
    <name evidence="3" type="ORF">BDD43_0502</name>
</gene>
<dbReference type="EMBL" id="RBKU01000001">
    <property type="protein sequence ID" value="RKR80397.1"/>
    <property type="molecule type" value="Genomic_DNA"/>
</dbReference>
<reference evidence="3 4" key="1">
    <citation type="submission" date="2018-10" db="EMBL/GenBank/DDBJ databases">
        <title>Genomic Encyclopedia of Archaeal and Bacterial Type Strains, Phase II (KMG-II): from individual species to whole genera.</title>
        <authorList>
            <person name="Goeker M."/>
        </authorList>
    </citation>
    <scope>NUCLEOTIDE SEQUENCE [LARGE SCALE GENOMIC DNA]</scope>
    <source>
        <strain evidence="3 4">DSM 18602</strain>
    </source>
</reference>
<dbReference type="OrthoDB" id="978799at2"/>
<organism evidence="3 4">
    <name type="scientific">Mucilaginibacter gracilis</name>
    <dbReference type="NCBI Taxonomy" id="423350"/>
    <lineage>
        <taxon>Bacteria</taxon>
        <taxon>Pseudomonadati</taxon>
        <taxon>Bacteroidota</taxon>
        <taxon>Sphingobacteriia</taxon>
        <taxon>Sphingobacteriales</taxon>
        <taxon>Sphingobacteriaceae</taxon>
        <taxon>Mucilaginibacter</taxon>
    </lineage>
</organism>
<evidence type="ECO:0000256" key="1">
    <source>
        <dbReference type="SAM" id="SignalP"/>
    </source>
</evidence>
<name>A0A495IUH1_9SPHI</name>
<feature type="chain" id="PRO_5019815450" evidence="1">
    <location>
        <begin position="27"/>
        <end position="317"/>
    </location>
</feature>
<dbReference type="InterPro" id="IPR027372">
    <property type="entry name" value="Phytase-like_dom"/>
</dbReference>
<evidence type="ECO:0000313" key="3">
    <source>
        <dbReference type="EMBL" id="RKR80397.1"/>
    </source>
</evidence>
<keyword evidence="4" id="KW-1185">Reference proteome</keyword>
<dbReference type="AlphaFoldDB" id="A0A495IUH1"/>
<feature type="signal peptide" evidence="1">
    <location>
        <begin position="1"/>
        <end position="26"/>
    </location>
</feature>
<protein>
    <submittedName>
        <fullName evidence="3">Phytase-like protein with esterase activity</fullName>
    </submittedName>
</protein>
<evidence type="ECO:0000259" key="2">
    <source>
        <dbReference type="Pfam" id="PF13449"/>
    </source>
</evidence>
<proteinExistence type="predicted"/>
<sequence length="317" mass="35466">MKKSFTFLFLAHVVLLLLTGVSSSFAQQAPEKIDLKDSVFSQALQISAMAVFKGDRYMAAEKCKLILMLDKDWNKTDVIDLNQGILEGKPVEIEGMAVYKGHLLLTDEHAPAIYSMDLHNRKLTTVSTDQEKRLGKDTGDFGLEGIAVDEENGICYLLKERNKDFQSEIRVFRIVIDAGSISLKYLRNILVDQEKLNKAPEGNTRYSDIYFDPAGKILYCLRSYYDRAEPSKSKYGVDAIAASDYTKIPASAIDANKILYKDLSTKVATGYPGFNNNLEGMAIQDKKLYLVSDNFFGDRCCCDLLGQGKTLLLSVQQ</sequence>
<dbReference type="SUPFAM" id="SSF63825">
    <property type="entry name" value="YWTD domain"/>
    <property type="match status" value="1"/>
</dbReference>
<dbReference type="RefSeq" id="WP_121196172.1">
    <property type="nucleotide sequence ID" value="NZ_RBKU01000001.1"/>
</dbReference>
<dbReference type="Proteomes" id="UP000268007">
    <property type="component" value="Unassembled WGS sequence"/>
</dbReference>
<feature type="domain" description="Phytase-like" evidence="2">
    <location>
        <begin position="72"/>
        <end position="294"/>
    </location>
</feature>
<accession>A0A495IUH1</accession>
<dbReference type="Pfam" id="PF13449">
    <property type="entry name" value="Phytase-like"/>
    <property type="match status" value="1"/>
</dbReference>
<evidence type="ECO:0000313" key="4">
    <source>
        <dbReference type="Proteomes" id="UP000268007"/>
    </source>
</evidence>
<comment type="caution">
    <text evidence="3">The sequence shown here is derived from an EMBL/GenBank/DDBJ whole genome shotgun (WGS) entry which is preliminary data.</text>
</comment>